<gene>
    <name evidence="7" type="ORF">WG66_870</name>
</gene>
<evidence type="ECO:0000256" key="2">
    <source>
        <dbReference type="ARBA" id="ARBA00022771"/>
    </source>
</evidence>
<dbReference type="Pfam" id="PF01753">
    <property type="entry name" value="zf-MYND"/>
    <property type="match status" value="1"/>
</dbReference>
<protein>
    <recommendedName>
        <fullName evidence="6">MYND-type domain-containing protein</fullName>
    </recommendedName>
</protein>
<dbReference type="eggNOG" id="ENOG502S2D3">
    <property type="taxonomic scope" value="Eukaryota"/>
</dbReference>
<dbReference type="Gene3D" id="6.10.140.2220">
    <property type="match status" value="1"/>
</dbReference>
<evidence type="ECO:0000313" key="7">
    <source>
        <dbReference type="EMBL" id="KTB46532.1"/>
    </source>
</evidence>
<dbReference type="EMBL" id="LATX01000318">
    <property type="protein sequence ID" value="KTB46532.1"/>
    <property type="molecule type" value="Genomic_DNA"/>
</dbReference>
<proteinExistence type="predicted"/>
<sequence>MNSFEARLNRPEQSFSESTTQGEKFSALSAFLSDEIKHDSTGLPFAYLSGSTSNPPAFVEREVQCRGETRALFRFLERHDISPTSLISLVKPTQFSDPPICKRLPCAYHNAETRIVCANNGTRSCSGCRLVRYCSKECQKRDWEKHKQDCRNQMRDDSWRPLWEEQRREPAFVSEPKSCSPLSSFGGGVTLWGNVPAINVLSDTIEDESIKARDFRLAFIASGDLRNMIKTVNSLPDEYNGNLTIVLNDRNPLVVARNVLILSALGLMEDMDQAIDFALHFWYSVFLPTKGSALAFASLYQHLIADHPFDGRQISLSTTSTLSMMLSPLTIQTITLDLEFGNTVDPGTANNTLNAVMNAPERVDYRDRVYARLKPSHRVAIQEWRRFGLLMPFGAPNAHLNRPNPSLITPTGHLWLNDSANPLEGWEYVPRFDMLPCVTNLENPTVFAKSSNLAKNTERLRKISWVAFTSTCRTSSPHSLDDCASSPSHSECMTRTLLTWQILLPPHLCRFDRVEVSNIMDLEYVGVASVLTKWGPMLDREQPDSTLIGSFINWAYRTPGARASSTVSLVAPCMKHLLTVRPELAHPFDVLSGSFSADAMTAVASMEIVHDNSPAFKKYLMSEGANQAARRGGVRMRERNKIAPPRPFVPIHSEWSTLPDISTKEKWYNKFALSGLNHTERFVEWIPSDEPLAPEPEGCTLQ</sequence>
<dbReference type="PANTHER" id="PTHR10237">
    <property type="entry name" value="DEFORMED EPIDERMAL AUTOREGULATORY FACTOR 1 HOMOLOG SUPPRESSIN"/>
    <property type="match status" value="1"/>
</dbReference>
<evidence type="ECO:0000313" key="8">
    <source>
        <dbReference type="Proteomes" id="UP000054988"/>
    </source>
</evidence>
<comment type="caution">
    <text evidence="7">The sequence shown here is derived from an EMBL/GenBank/DDBJ whole genome shotgun (WGS) entry which is preliminary data.</text>
</comment>
<dbReference type="InterPro" id="IPR027974">
    <property type="entry name" value="DUF4470"/>
</dbReference>
<dbReference type="Proteomes" id="UP000054988">
    <property type="component" value="Unassembled WGS sequence"/>
</dbReference>
<evidence type="ECO:0000256" key="1">
    <source>
        <dbReference type="ARBA" id="ARBA00022723"/>
    </source>
</evidence>
<evidence type="ECO:0000256" key="4">
    <source>
        <dbReference type="PROSITE-ProRule" id="PRU00134"/>
    </source>
</evidence>
<evidence type="ECO:0000256" key="3">
    <source>
        <dbReference type="ARBA" id="ARBA00022833"/>
    </source>
</evidence>
<dbReference type="AlphaFoldDB" id="A0A0W0GD94"/>
<keyword evidence="2 4" id="KW-0863">Zinc-finger</keyword>
<feature type="compositionally biased region" description="Polar residues" evidence="5">
    <location>
        <begin position="11"/>
        <end position="21"/>
    </location>
</feature>
<name>A0A0W0GD94_MONRR</name>
<dbReference type="InterPro" id="IPR002893">
    <property type="entry name" value="Znf_MYND"/>
</dbReference>
<feature type="domain" description="MYND-type" evidence="6">
    <location>
        <begin position="114"/>
        <end position="150"/>
    </location>
</feature>
<organism evidence="7 8">
    <name type="scientific">Moniliophthora roreri</name>
    <name type="common">Frosty pod rot fungus</name>
    <name type="synonym">Monilia roreri</name>
    <dbReference type="NCBI Taxonomy" id="221103"/>
    <lineage>
        <taxon>Eukaryota</taxon>
        <taxon>Fungi</taxon>
        <taxon>Dikarya</taxon>
        <taxon>Basidiomycota</taxon>
        <taxon>Agaricomycotina</taxon>
        <taxon>Agaricomycetes</taxon>
        <taxon>Agaricomycetidae</taxon>
        <taxon>Agaricales</taxon>
        <taxon>Marasmiineae</taxon>
        <taxon>Marasmiaceae</taxon>
        <taxon>Moniliophthora</taxon>
    </lineage>
</organism>
<dbReference type="InterPro" id="IPR024119">
    <property type="entry name" value="TF_DEAF-1"/>
</dbReference>
<dbReference type="GO" id="GO:0008270">
    <property type="term" value="F:zinc ion binding"/>
    <property type="evidence" value="ECO:0007669"/>
    <property type="project" value="UniProtKB-KW"/>
</dbReference>
<reference evidence="7 8" key="1">
    <citation type="submission" date="2015-12" db="EMBL/GenBank/DDBJ databases">
        <title>Draft genome sequence of Moniliophthora roreri, the causal agent of frosty pod rot of cacao.</title>
        <authorList>
            <person name="Aime M.C."/>
            <person name="Diaz-Valderrama J.R."/>
            <person name="Kijpornyongpan T."/>
            <person name="Phillips-Mora W."/>
        </authorList>
    </citation>
    <scope>NUCLEOTIDE SEQUENCE [LARGE SCALE GENOMIC DNA]</scope>
    <source>
        <strain evidence="7 8">MCA 2952</strain>
    </source>
</reference>
<dbReference type="GO" id="GO:0005634">
    <property type="term" value="C:nucleus"/>
    <property type="evidence" value="ECO:0007669"/>
    <property type="project" value="TreeGrafter"/>
</dbReference>
<dbReference type="Pfam" id="PF14737">
    <property type="entry name" value="DUF4470"/>
    <property type="match status" value="1"/>
</dbReference>
<dbReference type="PANTHER" id="PTHR10237:SF15">
    <property type="entry name" value="LD37257P"/>
    <property type="match status" value="1"/>
</dbReference>
<feature type="region of interest" description="Disordered" evidence="5">
    <location>
        <begin position="1"/>
        <end position="21"/>
    </location>
</feature>
<dbReference type="SUPFAM" id="SSF144232">
    <property type="entry name" value="HIT/MYND zinc finger-like"/>
    <property type="match status" value="1"/>
</dbReference>
<accession>A0A0W0GD94</accession>
<evidence type="ECO:0000256" key="5">
    <source>
        <dbReference type="SAM" id="MobiDB-lite"/>
    </source>
</evidence>
<dbReference type="GO" id="GO:0000981">
    <property type="term" value="F:DNA-binding transcription factor activity, RNA polymerase II-specific"/>
    <property type="evidence" value="ECO:0007669"/>
    <property type="project" value="TreeGrafter"/>
</dbReference>
<evidence type="ECO:0000259" key="6">
    <source>
        <dbReference type="PROSITE" id="PS50865"/>
    </source>
</evidence>
<keyword evidence="1" id="KW-0479">Metal-binding</keyword>
<keyword evidence="3" id="KW-0862">Zinc</keyword>
<dbReference type="PROSITE" id="PS50865">
    <property type="entry name" value="ZF_MYND_2"/>
    <property type="match status" value="1"/>
</dbReference>